<gene>
    <name evidence="1" type="ORF">EWM59_13380</name>
</gene>
<proteinExistence type="predicted"/>
<keyword evidence="2" id="KW-1185">Reference proteome</keyword>
<sequence>MKNFCSQIVIAIAVFAVICLGCQEKKQDIAVVKADSTCARMLGVDEMIYKHEPIDKTLSWIKDRFRLDTVTKEKDFEIRIFLEQNFGGILYINYSLVNNQWKGFHVRNQNKINTLIPPKGWENFTERLRDYNVFNLLTHKEIEDGKYGKYDIGLAYKSTDGTHYYVEIIAGKQYEFRYYDNVDIDIVNYPHFVELQQLSEFLKLVIPHYADFLKNQNADWEKVRRRNKLMDTDSNSFISR</sequence>
<reference evidence="1 2" key="1">
    <citation type="submission" date="2019-02" db="EMBL/GenBank/DDBJ databases">
        <title>Bacterial novel species Emticicia sp. 17J42-9 isolated from soil.</title>
        <authorList>
            <person name="Jung H.-Y."/>
        </authorList>
    </citation>
    <scope>NUCLEOTIDE SEQUENCE [LARGE SCALE GENOMIC DNA]</scope>
    <source>
        <strain evidence="1 2">17J42-9</strain>
    </source>
</reference>
<dbReference type="AlphaFoldDB" id="A0A4Q5LZU0"/>
<protein>
    <submittedName>
        <fullName evidence="1">Uncharacterized protein</fullName>
    </submittedName>
</protein>
<dbReference type="RefSeq" id="WP_130021483.1">
    <property type="nucleotide sequence ID" value="NZ_SEWF01000017.1"/>
</dbReference>
<evidence type="ECO:0000313" key="2">
    <source>
        <dbReference type="Proteomes" id="UP000293162"/>
    </source>
</evidence>
<accession>A0A4Q5LZU0</accession>
<name>A0A4Q5LZU0_9BACT</name>
<comment type="caution">
    <text evidence="1">The sequence shown here is derived from an EMBL/GenBank/DDBJ whole genome shotgun (WGS) entry which is preliminary data.</text>
</comment>
<evidence type="ECO:0000313" key="1">
    <source>
        <dbReference type="EMBL" id="RYU95235.1"/>
    </source>
</evidence>
<dbReference type="EMBL" id="SEWF01000017">
    <property type="protein sequence ID" value="RYU95235.1"/>
    <property type="molecule type" value="Genomic_DNA"/>
</dbReference>
<dbReference type="Proteomes" id="UP000293162">
    <property type="component" value="Unassembled WGS sequence"/>
</dbReference>
<organism evidence="1 2">
    <name type="scientific">Emticicia agri</name>
    <dbReference type="NCBI Taxonomy" id="2492393"/>
    <lineage>
        <taxon>Bacteria</taxon>
        <taxon>Pseudomonadati</taxon>
        <taxon>Bacteroidota</taxon>
        <taxon>Cytophagia</taxon>
        <taxon>Cytophagales</taxon>
        <taxon>Leadbetterellaceae</taxon>
        <taxon>Emticicia</taxon>
    </lineage>
</organism>